<dbReference type="AlphaFoldDB" id="A0A0F7D2T8"/>
<dbReference type="Pfam" id="PF06097">
    <property type="entry name" value="DUF945"/>
    <property type="match status" value="1"/>
</dbReference>
<proteinExistence type="predicted"/>
<dbReference type="STRING" id="47917.AV650_16325"/>
<evidence type="ECO:0000256" key="1">
    <source>
        <dbReference type="SAM" id="MobiDB-lite"/>
    </source>
</evidence>
<dbReference type="EMBL" id="LR134492">
    <property type="protein sequence ID" value="VEI69975.1"/>
    <property type="molecule type" value="Genomic_DNA"/>
</dbReference>
<feature type="compositionally biased region" description="Low complexity" evidence="1">
    <location>
        <begin position="505"/>
        <end position="519"/>
    </location>
</feature>
<organism evidence="2 3">
    <name type="scientific">Serratia fonticola</name>
    <dbReference type="NCBI Taxonomy" id="47917"/>
    <lineage>
        <taxon>Bacteria</taxon>
        <taxon>Pseudomonadati</taxon>
        <taxon>Pseudomonadota</taxon>
        <taxon>Gammaproteobacteria</taxon>
        <taxon>Enterobacterales</taxon>
        <taxon>Yersiniaceae</taxon>
        <taxon>Serratia</taxon>
    </lineage>
</organism>
<dbReference type="GeneID" id="30322557"/>
<dbReference type="KEGG" id="sfw:WN53_20480"/>
<reference evidence="2 3" key="1">
    <citation type="submission" date="2018-12" db="EMBL/GenBank/DDBJ databases">
        <authorList>
            <consortium name="Pathogen Informatics"/>
        </authorList>
    </citation>
    <scope>NUCLEOTIDE SEQUENCE [LARGE SCALE GENOMIC DNA]</scope>
    <source>
        <strain evidence="2 3">NCTC13193</strain>
    </source>
</reference>
<name>A0A0F7D2T8_SERFO</name>
<feature type="compositionally biased region" description="Acidic residues" evidence="1">
    <location>
        <begin position="494"/>
        <end position="504"/>
    </location>
</feature>
<gene>
    <name evidence="2" type="primary">ydgA</name>
    <name evidence="2" type="ORF">NCTC13193_02847</name>
</gene>
<evidence type="ECO:0000313" key="3">
    <source>
        <dbReference type="Proteomes" id="UP000270487"/>
    </source>
</evidence>
<feature type="region of interest" description="Disordered" evidence="1">
    <location>
        <begin position="488"/>
        <end position="519"/>
    </location>
</feature>
<protein>
    <submittedName>
        <fullName evidence="2">Bacterial protein of uncharacterized function (DUF945)</fullName>
    </submittedName>
</protein>
<dbReference type="InterPro" id="IPR010352">
    <property type="entry name" value="DUF945"/>
</dbReference>
<evidence type="ECO:0000313" key="2">
    <source>
        <dbReference type="EMBL" id="VEI69975.1"/>
    </source>
</evidence>
<sequence>MKKSLVAVSVIVVLGAAWTGASWYTGKLIEQRMGEMVDTANSQLKTLLPKAGVKMSYENYQRGIFSSQARFVLRADGSITTDDALLKSGEEVAFIETVDHGPFPLAQLKKFNLIPSMASVHTELENTPKVKTLFEITKGKSLFSADSRIAYSGDVASSIDVIPVEYQKDKSSLKFSGAKIDADIGKDMQTAVLDASSDSLVISGPNQSGQNEQMTMQGLTLKSNTHLGQYSLSLGEQALGMKQLTMAIDGKDAMTMEGFNLASQFGEKGNSLAGQLDYTMAALKIQGTDFGAGKLLLKIDNLDGKGLKEFADRYNQQAMALLQQAETLSPEAYQQQTAEMLVQNLPLLLKGNPTISIAPLSWKNAKGESAFTLNLDLLDPSKAGAAAESPDQQLARSVKKIDAQLTIPVAMAQETMAQAAQLQGASAQQAQQQAEQQVKSLAAMGEMFKITTLKDNVISSSFKYADNQIELNGSKMSLPEFVGMFGMLGGASAPEEDSAPEPDQQDAAPAPEQPTLQGQ</sequence>
<dbReference type="Proteomes" id="UP000270487">
    <property type="component" value="Chromosome"/>
</dbReference>
<accession>A0A0F7D2T8</accession>
<dbReference type="RefSeq" id="WP_024486919.1">
    <property type="nucleotide sequence ID" value="NZ_CAMFLQ010000014.1"/>
</dbReference>